<dbReference type="FunFam" id="3.20.140.10:FF:000009">
    <property type="entry name" value="Nicotinate phosphoribosyltransferase"/>
    <property type="match status" value="1"/>
</dbReference>
<gene>
    <name evidence="12" type="ORF">PUMCH_004837</name>
</gene>
<dbReference type="EMBL" id="CP138899">
    <property type="protein sequence ID" value="WPK27449.1"/>
    <property type="molecule type" value="Genomic_DNA"/>
</dbReference>
<dbReference type="Gene3D" id="3.20.140.10">
    <property type="entry name" value="nicotinate phosphoribosyltransferase"/>
    <property type="match status" value="1"/>
</dbReference>
<evidence type="ECO:0000256" key="1">
    <source>
        <dbReference type="ARBA" id="ARBA00004952"/>
    </source>
</evidence>
<evidence type="ECO:0000256" key="9">
    <source>
        <dbReference type="RuleBase" id="RU003838"/>
    </source>
</evidence>
<comment type="PTM">
    <text evidence="9">Transiently phosphorylated on a His residue during the reaction cycle. Phosphorylation strongly increases the affinity for substrates and increases the rate of nicotinate D-ribonucleotide production. Dephosphorylation regenerates the low-affinity form of the enzyme, leading to product release.</text>
</comment>
<dbReference type="GO" id="GO:0005829">
    <property type="term" value="C:cytosol"/>
    <property type="evidence" value="ECO:0007669"/>
    <property type="project" value="TreeGrafter"/>
</dbReference>
<evidence type="ECO:0000259" key="11">
    <source>
        <dbReference type="Pfam" id="PF17767"/>
    </source>
</evidence>
<comment type="catalytic activity">
    <reaction evidence="8 9">
        <text>5-phospho-alpha-D-ribose 1-diphosphate + nicotinate + ATP + H2O = nicotinate beta-D-ribonucleotide + ADP + phosphate + diphosphate</text>
        <dbReference type="Rhea" id="RHEA:36163"/>
        <dbReference type="ChEBI" id="CHEBI:15377"/>
        <dbReference type="ChEBI" id="CHEBI:30616"/>
        <dbReference type="ChEBI" id="CHEBI:32544"/>
        <dbReference type="ChEBI" id="CHEBI:33019"/>
        <dbReference type="ChEBI" id="CHEBI:43474"/>
        <dbReference type="ChEBI" id="CHEBI:57502"/>
        <dbReference type="ChEBI" id="CHEBI:58017"/>
        <dbReference type="ChEBI" id="CHEBI:456216"/>
        <dbReference type="EC" id="6.3.4.21"/>
    </reaction>
</comment>
<keyword evidence="13" id="KW-1185">Reference proteome</keyword>
<feature type="domain" description="Nicotinate phosphoribosyltransferase N-terminal" evidence="11">
    <location>
        <begin position="10"/>
        <end position="134"/>
    </location>
</feature>
<dbReference type="GO" id="GO:0034355">
    <property type="term" value="P:NAD+ biosynthetic process via the salvage pathway"/>
    <property type="evidence" value="ECO:0007669"/>
    <property type="project" value="TreeGrafter"/>
</dbReference>
<dbReference type="NCBIfam" id="TIGR01514">
    <property type="entry name" value="NAPRTase"/>
    <property type="match status" value="1"/>
</dbReference>
<dbReference type="InterPro" id="IPR036068">
    <property type="entry name" value="Nicotinate_pribotase-like_C"/>
</dbReference>
<dbReference type="Proteomes" id="UP001338582">
    <property type="component" value="Chromosome 6"/>
</dbReference>
<dbReference type="InterPro" id="IPR041525">
    <property type="entry name" value="N/Namide_PRibTrfase"/>
</dbReference>
<dbReference type="GO" id="GO:0016740">
    <property type="term" value="F:transferase activity"/>
    <property type="evidence" value="ECO:0007669"/>
    <property type="project" value="UniProtKB-KW"/>
</dbReference>
<dbReference type="NCBIfam" id="NF003704">
    <property type="entry name" value="PRK05321.1"/>
    <property type="match status" value="1"/>
</dbReference>
<name>A0AAX4HFQ8_9ASCO</name>
<dbReference type="SUPFAM" id="SSF51690">
    <property type="entry name" value="Nicotinate/Quinolinate PRTase C-terminal domain-like"/>
    <property type="match status" value="1"/>
</dbReference>
<dbReference type="HAMAP" id="MF_00570">
    <property type="entry name" value="NAPRTase"/>
    <property type="match status" value="1"/>
</dbReference>
<evidence type="ECO:0000256" key="2">
    <source>
        <dbReference type="ARBA" id="ARBA00010897"/>
    </source>
</evidence>
<keyword evidence="4" id="KW-0597">Phosphoprotein</keyword>
<comment type="similarity">
    <text evidence="2 9">Belongs to the NAPRTase family.</text>
</comment>
<keyword evidence="6 9" id="KW-0662">Pyridine nucleotide biosynthesis</keyword>
<dbReference type="AlphaFoldDB" id="A0AAX4HFQ8"/>
<dbReference type="KEGG" id="asau:88175897"/>
<sequence>MSEAAIVSLLDTDLYKLSMQAAVFQHFKDTPVTFKYTNRTPQMVLNQEAVNWIKEQIEFLGHLRFTDDELLYLRQTLPMMPAEYIDSLKTFKFEPKKQVIIENDESNLEKFSIKVSGLWYDTILYEIPLLALVSEAYFKFVEKDWNYNGQEQLAAEKVNALVQNGCAFSDFGTRRRRSFRSQETVVQALASVSGEAKKLILGTSNVLLAKKYDLRPIGTVAHEWFMGVASITQDYVNGNKIAMDLWTQTFGPKECGLALTDTFGTDAFLRAFVKPYTDNYAGVRQDSGDPAEYTIKIAKHYENLGYERNTKVICYSDSLDVEKCLQYKNVAETNGLKPIFGIGTFLTNDFKKASNSEQKSTPLNIVIKLLSANNEHAIKISDNLGKNMGDEATLLKVKQQLGYTERDWSEGDEAKRW</sequence>
<evidence type="ECO:0000256" key="8">
    <source>
        <dbReference type="ARBA" id="ARBA00048668"/>
    </source>
</evidence>
<dbReference type="InterPro" id="IPR040727">
    <property type="entry name" value="NAPRTase_N"/>
</dbReference>
<organism evidence="12 13">
    <name type="scientific">Australozyma saopauloensis</name>
    <dbReference type="NCBI Taxonomy" id="291208"/>
    <lineage>
        <taxon>Eukaryota</taxon>
        <taxon>Fungi</taxon>
        <taxon>Dikarya</taxon>
        <taxon>Ascomycota</taxon>
        <taxon>Saccharomycotina</taxon>
        <taxon>Pichiomycetes</taxon>
        <taxon>Metschnikowiaceae</taxon>
        <taxon>Australozyma</taxon>
    </lineage>
</organism>
<dbReference type="PANTHER" id="PTHR11098:SF1">
    <property type="entry name" value="NICOTINATE PHOSPHORIBOSYLTRANSFERASE"/>
    <property type="match status" value="1"/>
</dbReference>
<dbReference type="InterPro" id="IPR006406">
    <property type="entry name" value="Nic_PRibTrfase"/>
</dbReference>
<proteinExistence type="inferred from homology"/>
<dbReference type="Pfam" id="PF17767">
    <property type="entry name" value="NAPRTase_N"/>
    <property type="match status" value="1"/>
</dbReference>
<protein>
    <recommendedName>
        <fullName evidence="3 9">Nicotinate phosphoribosyltransferase</fullName>
        <ecNumber evidence="3 9">6.3.4.21</ecNumber>
    </recommendedName>
</protein>
<comment type="function">
    <text evidence="9">Catalyzes the synthesis of beta-nicotinate D-ribonucleotide from nicotinate and 5-phospho-D-ribose 1-phosphate at the expense of ATP.</text>
</comment>
<accession>A0AAX4HFQ8</accession>
<keyword evidence="7" id="KW-0808">Transferase</keyword>
<feature type="domain" description="Nicotinate/nicotinamide phosphoribosyltransferase" evidence="10">
    <location>
        <begin position="166"/>
        <end position="404"/>
    </location>
</feature>
<evidence type="ECO:0000313" key="13">
    <source>
        <dbReference type="Proteomes" id="UP001338582"/>
    </source>
</evidence>
<evidence type="ECO:0000256" key="4">
    <source>
        <dbReference type="ARBA" id="ARBA00022553"/>
    </source>
</evidence>
<dbReference type="InterPro" id="IPR007229">
    <property type="entry name" value="Nic_PRibTrfase-Fam"/>
</dbReference>
<dbReference type="GO" id="GO:0004516">
    <property type="term" value="F:nicotinate phosphoribosyltransferase activity"/>
    <property type="evidence" value="ECO:0007669"/>
    <property type="project" value="UniProtKB-UniRule"/>
</dbReference>
<dbReference type="RefSeq" id="XP_062879827.1">
    <property type="nucleotide sequence ID" value="XM_063023757.1"/>
</dbReference>
<evidence type="ECO:0000256" key="7">
    <source>
        <dbReference type="ARBA" id="ARBA00022679"/>
    </source>
</evidence>
<dbReference type="GeneID" id="88175897"/>
<evidence type="ECO:0000256" key="6">
    <source>
        <dbReference type="ARBA" id="ARBA00022642"/>
    </source>
</evidence>
<evidence type="ECO:0000256" key="5">
    <source>
        <dbReference type="ARBA" id="ARBA00022598"/>
    </source>
</evidence>
<dbReference type="SUPFAM" id="SSF54675">
    <property type="entry name" value="Nicotinate/Quinolinate PRTase N-terminal domain-like"/>
    <property type="match status" value="1"/>
</dbReference>
<reference evidence="12 13" key="1">
    <citation type="submission" date="2023-10" db="EMBL/GenBank/DDBJ databases">
        <title>Draft Genome Sequence of Candida saopaulonensis from a very Premature Infant with Sepsis.</title>
        <authorList>
            <person name="Ning Y."/>
            <person name="Dai R."/>
            <person name="Xiao M."/>
            <person name="Xu Y."/>
            <person name="Yan Q."/>
            <person name="Zhang L."/>
        </authorList>
    </citation>
    <scope>NUCLEOTIDE SEQUENCE [LARGE SCALE GENOMIC DNA]</scope>
    <source>
        <strain evidence="12 13">19XY460</strain>
    </source>
</reference>
<dbReference type="CDD" id="cd01401">
    <property type="entry name" value="PncB_like"/>
    <property type="match status" value="1"/>
</dbReference>
<dbReference type="EC" id="6.3.4.21" evidence="3 9"/>
<keyword evidence="5 9" id="KW-0436">Ligase</keyword>
<evidence type="ECO:0000259" key="10">
    <source>
        <dbReference type="Pfam" id="PF04095"/>
    </source>
</evidence>
<dbReference type="PANTHER" id="PTHR11098">
    <property type="entry name" value="NICOTINATE PHOSPHORIBOSYLTRANSFERASE"/>
    <property type="match status" value="1"/>
</dbReference>
<comment type="pathway">
    <text evidence="1 9">Cofactor biosynthesis; NAD(+) biosynthesis; nicotinate D-ribonucleotide from nicotinate: step 1/1.</text>
</comment>
<dbReference type="Pfam" id="PF04095">
    <property type="entry name" value="NAPRTase"/>
    <property type="match status" value="1"/>
</dbReference>
<dbReference type="PIRSF" id="PIRSF000484">
    <property type="entry name" value="NAPRT"/>
    <property type="match status" value="1"/>
</dbReference>
<evidence type="ECO:0000313" key="12">
    <source>
        <dbReference type="EMBL" id="WPK27449.1"/>
    </source>
</evidence>
<evidence type="ECO:0000256" key="3">
    <source>
        <dbReference type="ARBA" id="ARBA00013236"/>
    </source>
</evidence>